<keyword evidence="3" id="KW-1185">Reference proteome</keyword>
<evidence type="ECO:0000256" key="1">
    <source>
        <dbReference type="SAM" id="MobiDB-lite"/>
    </source>
</evidence>
<reference evidence="2" key="1">
    <citation type="journal article" date="2020" name="Stud. Mycol.">
        <title>101 Dothideomycetes genomes: a test case for predicting lifestyles and emergence of pathogens.</title>
        <authorList>
            <person name="Haridas S."/>
            <person name="Albert R."/>
            <person name="Binder M."/>
            <person name="Bloem J."/>
            <person name="Labutti K."/>
            <person name="Salamov A."/>
            <person name="Andreopoulos B."/>
            <person name="Baker S."/>
            <person name="Barry K."/>
            <person name="Bills G."/>
            <person name="Bluhm B."/>
            <person name="Cannon C."/>
            <person name="Castanera R."/>
            <person name="Culley D."/>
            <person name="Daum C."/>
            <person name="Ezra D."/>
            <person name="Gonzalez J."/>
            <person name="Henrissat B."/>
            <person name="Kuo A."/>
            <person name="Liang C."/>
            <person name="Lipzen A."/>
            <person name="Lutzoni F."/>
            <person name="Magnuson J."/>
            <person name="Mondo S."/>
            <person name="Nolan M."/>
            <person name="Ohm R."/>
            <person name="Pangilinan J."/>
            <person name="Park H.-J."/>
            <person name="Ramirez L."/>
            <person name="Alfaro M."/>
            <person name="Sun H."/>
            <person name="Tritt A."/>
            <person name="Yoshinaga Y."/>
            <person name="Zwiers L.-H."/>
            <person name="Turgeon B."/>
            <person name="Goodwin S."/>
            <person name="Spatafora J."/>
            <person name="Crous P."/>
            <person name="Grigoriev I."/>
        </authorList>
    </citation>
    <scope>NUCLEOTIDE SEQUENCE</scope>
    <source>
        <strain evidence="2">CBS 121739</strain>
    </source>
</reference>
<dbReference type="GeneID" id="54487721"/>
<sequence>MRHQSHSGETPSITPYTKVSQSFLSSRSSPRLLTPQSADLHAQPNMSNYQRKYSILPYSQSINNKNRKPLRSDGYQTQSVEFSQMSNIRHCRICQDTPDLLFIGGASDAALAAPGRKHVASASQIYHVPGFMSWGLGGEGAVAKVEEQSAEIDAKMNEDEDDLQTALEKAAAVPTRACHRIILQYN</sequence>
<dbReference type="Proteomes" id="UP000799437">
    <property type="component" value="Unassembled WGS sequence"/>
</dbReference>
<feature type="region of interest" description="Disordered" evidence="1">
    <location>
        <begin position="1"/>
        <end position="46"/>
    </location>
</feature>
<evidence type="ECO:0000313" key="2">
    <source>
        <dbReference type="EMBL" id="KAF2760370.1"/>
    </source>
</evidence>
<dbReference type="EMBL" id="ML996568">
    <property type="protein sequence ID" value="KAF2760370.1"/>
    <property type="molecule type" value="Genomic_DNA"/>
</dbReference>
<protein>
    <submittedName>
        <fullName evidence="2">Uncharacterized protein</fullName>
    </submittedName>
</protein>
<accession>A0A6A6WEF0</accession>
<evidence type="ECO:0000313" key="3">
    <source>
        <dbReference type="Proteomes" id="UP000799437"/>
    </source>
</evidence>
<organism evidence="2 3">
    <name type="scientific">Pseudovirgaria hyperparasitica</name>
    <dbReference type="NCBI Taxonomy" id="470096"/>
    <lineage>
        <taxon>Eukaryota</taxon>
        <taxon>Fungi</taxon>
        <taxon>Dikarya</taxon>
        <taxon>Ascomycota</taxon>
        <taxon>Pezizomycotina</taxon>
        <taxon>Dothideomycetes</taxon>
        <taxon>Dothideomycetes incertae sedis</taxon>
        <taxon>Acrospermales</taxon>
        <taxon>Acrospermaceae</taxon>
        <taxon>Pseudovirgaria</taxon>
    </lineage>
</organism>
<proteinExistence type="predicted"/>
<dbReference type="RefSeq" id="XP_033602821.1">
    <property type="nucleotide sequence ID" value="XM_033746667.1"/>
</dbReference>
<gene>
    <name evidence="2" type="ORF">EJ05DRAFT_498327</name>
</gene>
<feature type="compositionally biased region" description="Polar residues" evidence="1">
    <location>
        <begin position="7"/>
        <end position="19"/>
    </location>
</feature>
<name>A0A6A6WEF0_9PEZI</name>
<dbReference type="AlphaFoldDB" id="A0A6A6WEF0"/>
<feature type="compositionally biased region" description="Low complexity" evidence="1">
    <location>
        <begin position="20"/>
        <end position="37"/>
    </location>
</feature>